<protein>
    <submittedName>
        <fullName evidence="2">Uncharacterized protein</fullName>
    </submittedName>
</protein>
<dbReference type="Proteomes" id="UP001497623">
    <property type="component" value="Unassembled WGS sequence"/>
</dbReference>
<accession>A0AAV2QHM6</accession>
<feature type="non-terminal residue" evidence="2">
    <location>
        <position position="1"/>
    </location>
</feature>
<keyword evidence="1" id="KW-0812">Transmembrane</keyword>
<organism evidence="2 3">
    <name type="scientific">Meganyctiphanes norvegica</name>
    <name type="common">Northern krill</name>
    <name type="synonym">Thysanopoda norvegica</name>
    <dbReference type="NCBI Taxonomy" id="48144"/>
    <lineage>
        <taxon>Eukaryota</taxon>
        <taxon>Metazoa</taxon>
        <taxon>Ecdysozoa</taxon>
        <taxon>Arthropoda</taxon>
        <taxon>Crustacea</taxon>
        <taxon>Multicrustacea</taxon>
        <taxon>Malacostraca</taxon>
        <taxon>Eumalacostraca</taxon>
        <taxon>Eucarida</taxon>
        <taxon>Euphausiacea</taxon>
        <taxon>Euphausiidae</taxon>
        <taxon>Meganyctiphanes</taxon>
    </lineage>
</organism>
<gene>
    <name evidence="2" type="ORF">MNOR_LOCUS11419</name>
</gene>
<dbReference type="AlphaFoldDB" id="A0AAV2QHM6"/>
<keyword evidence="1" id="KW-0472">Membrane</keyword>
<evidence type="ECO:0000256" key="1">
    <source>
        <dbReference type="SAM" id="Phobius"/>
    </source>
</evidence>
<reference evidence="2 3" key="1">
    <citation type="submission" date="2024-05" db="EMBL/GenBank/DDBJ databases">
        <authorList>
            <person name="Wallberg A."/>
        </authorList>
    </citation>
    <scope>NUCLEOTIDE SEQUENCE [LARGE SCALE GENOMIC DNA]</scope>
</reference>
<keyword evidence="3" id="KW-1185">Reference proteome</keyword>
<feature type="transmembrane region" description="Helical" evidence="1">
    <location>
        <begin position="30"/>
        <end position="50"/>
    </location>
</feature>
<feature type="transmembrane region" description="Helical" evidence="1">
    <location>
        <begin position="56"/>
        <end position="74"/>
    </location>
</feature>
<keyword evidence="1" id="KW-1133">Transmembrane helix</keyword>
<sequence length="122" mass="13313">ISSPVLDSSSVDSQDRSSTFLPKIKRASRMTTVVTTGTLLSLLGFNPAVPTTLLDILGLGLLLTFAVLSIAIFAGEFADAGKYEDYQYDNTYTKRSMEALSPALEMLRKAYDKYEEPSGYQG</sequence>
<dbReference type="EMBL" id="CAXKWB010006000">
    <property type="protein sequence ID" value="CAL4080912.1"/>
    <property type="molecule type" value="Genomic_DNA"/>
</dbReference>
<evidence type="ECO:0000313" key="2">
    <source>
        <dbReference type="EMBL" id="CAL4080912.1"/>
    </source>
</evidence>
<proteinExistence type="predicted"/>
<name>A0AAV2QHM6_MEGNR</name>
<comment type="caution">
    <text evidence="2">The sequence shown here is derived from an EMBL/GenBank/DDBJ whole genome shotgun (WGS) entry which is preliminary data.</text>
</comment>
<evidence type="ECO:0000313" key="3">
    <source>
        <dbReference type="Proteomes" id="UP001497623"/>
    </source>
</evidence>